<comment type="caution">
    <text evidence="2">The sequence shown here is derived from an EMBL/GenBank/DDBJ whole genome shotgun (WGS) entry which is preliminary data.</text>
</comment>
<reference evidence="2" key="1">
    <citation type="submission" date="2020-11" db="EMBL/GenBank/DDBJ databases">
        <title>Adaptations for nitrogen fixation in a non-lichenized fungal sporocarp promotes dispersal by wood-feeding termites.</title>
        <authorList>
            <consortium name="DOE Joint Genome Institute"/>
            <person name="Koch R.A."/>
            <person name="Yoon G."/>
            <person name="Arayal U."/>
            <person name="Lail K."/>
            <person name="Amirebrahimi M."/>
            <person name="Labutti K."/>
            <person name="Lipzen A."/>
            <person name="Riley R."/>
            <person name="Barry K."/>
            <person name="Henrissat B."/>
            <person name="Grigoriev I.V."/>
            <person name="Herr J.R."/>
            <person name="Aime M.C."/>
        </authorList>
    </citation>
    <scope>NUCLEOTIDE SEQUENCE</scope>
    <source>
        <strain evidence="2">MCA 3950</strain>
    </source>
</reference>
<evidence type="ECO:0000313" key="2">
    <source>
        <dbReference type="EMBL" id="KAG7451017.1"/>
    </source>
</evidence>
<evidence type="ECO:0000256" key="1">
    <source>
        <dbReference type="SAM" id="MobiDB-lite"/>
    </source>
</evidence>
<organism evidence="2 3">
    <name type="scientific">Guyanagaster necrorhizus</name>
    <dbReference type="NCBI Taxonomy" id="856835"/>
    <lineage>
        <taxon>Eukaryota</taxon>
        <taxon>Fungi</taxon>
        <taxon>Dikarya</taxon>
        <taxon>Basidiomycota</taxon>
        <taxon>Agaricomycotina</taxon>
        <taxon>Agaricomycetes</taxon>
        <taxon>Agaricomycetidae</taxon>
        <taxon>Agaricales</taxon>
        <taxon>Marasmiineae</taxon>
        <taxon>Physalacriaceae</taxon>
        <taxon>Guyanagaster</taxon>
    </lineage>
</organism>
<keyword evidence="3" id="KW-1185">Reference proteome</keyword>
<dbReference type="EMBL" id="MU250525">
    <property type="protein sequence ID" value="KAG7451017.1"/>
    <property type="molecule type" value="Genomic_DNA"/>
</dbReference>
<dbReference type="GeneID" id="66103057"/>
<name>A0A9P7W2J9_9AGAR</name>
<evidence type="ECO:0000313" key="3">
    <source>
        <dbReference type="Proteomes" id="UP000812287"/>
    </source>
</evidence>
<dbReference type="Proteomes" id="UP000812287">
    <property type="component" value="Unassembled WGS sequence"/>
</dbReference>
<proteinExistence type="predicted"/>
<feature type="compositionally biased region" description="Basic and acidic residues" evidence="1">
    <location>
        <begin position="35"/>
        <end position="45"/>
    </location>
</feature>
<dbReference type="AlphaFoldDB" id="A0A9P7W2J9"/>
<protein>
    <submittedName>
        <fullName evidence="2">Uncharacterized protein</fullName>
    </submittedName>
</protein>
<accession>A0A9P7W2J9</accession>
<gene>
    <name evidence="2" type="ORF">BT62DRAFT_391312</name>
</gene>
<feature type="region of interest" description="Disordered" evidence="1">
    <location>
        <begin position="1"/>
        <end position="59"/>
    </location>
</feature>
<dbReference type="RefSeq" id="XP_043044517.1">
    <property type="nucleotide sequence ID" value="XM_043180761.1"/>
</dbReference>
<sequence length="122" mass="14313">MPDLSFYPNGRHLRETRERRNRQKIPLKETLGPTREIKEKEEGQQRLRGRERRGDHLPLGPPNLVTYIGDIVQSQYHGSFFFWVEAIAEAVRRHSRFQHAALGSLGFKPSRHVSVRLEDSER</sequence>